<dbReference type="PANTHER" id="PTHR46796">
    <property type="entry name" value="HTH-TYPE TRANSCRIPTIONAL ACTIVATOR RHAS-RELATED"/>
    <property type="match status" value="1"/>
</dbReference>
<dbReference type="EMBL" id="ABMABF030000008">
    <property type="protein sequence ID" value="EMJ5134984.1"/>
    <property type="molecule type" value="Genomic_DNA"/>
</dbReference>
<dbReference type="PROSITE" id="PS00041">
    <property type="entry name" value="HTH_ARAC_FAMILY_1"/>
    <property type="match status" value="1"/>
</dbReference>
<dbReference type="SMART" id="SM00342">
    <property type="entry name" value="HTH_ARAC"/>
    <property type="match status" value="1"/>
</dbReference>
<sequence>MSMTTFGELKLYYLRYGDTVQIQHKEQANCFILHIPLRSDAALFDGTAYFDQNNEHIVLINQNNSSQLIWNHREEILLIFIPYSLLERTLVSQLGHLIDTPIVFETALSSYNASTWRHLAKYLLSCISDHEVLRQQKYVVSQLEKLIVSSILSTFPHNHSAGNNQRISNVCPRHVKKAQDFLHIHAHENITMEQLALVAGVSSRSLYSGFRHFLNVSPMQYLKTLRLDKVRSELLSGDVNNITGIALRWGFAHMGRFSAEYKARFGETPSQSLKGTLFNHPR</sequence>
<dbReference type="GO" id="GO:0003700">
    <property type="term" value="F:DNA-binding transcription factor activity"/>
    <property type="evidence" value="ECO:0007669"/>
    <property type="project" value="InterPro"/>
</dbReference>
<dbReference type="InterPro" id="IPR050204">
    <property type="entry name" value="AraC_XylS_family_regulators"/>
</dbReference>
<dbReference type="RefSeq" id="WP_140182548.1">
    <property type="nucleotide sequence ID" value="NZ_VAUD01000026.1"/>
</dbReference>
<accession>A0AAI9DD99</accession>
<dbReference type="Pfam" id="PF12833">
    <property type="entry name" value="HTH_18"/>
    <property type="match status" value="1"/>
</dbReference>
<dbReference type="Gene3D" id="1.10.10.60">
    <property type="entry name" value="Homeodomain-like"/>
    <property type="match status" value="1"/>
</dbReference>
<comment type="caution">
    <text evidence="1">The sequence shown here is derived from an EMBL/GenBank/DDBJ whole genome shotgun (WGS) entry which is preliminary data.</text>
</comment>
<organism evidence="1">
    <name type="scientific">Providencia stuartii</name>
    <dbReference type="NCBI Taxonomy" id="588"/>
    <lineage>
        <taxon>Bacteria</taxon>
        <taxon>Pseudomonadati</taxon>
        <taxon>Pseudomonadota</taxon>
        <taxon>Gammaproteobacteria</taxon>
        <taxon>Enterobacterales</taxon>
        <taxon>Morganellaceae</taxon>
        <taxon>Providencia</taxon>
    </lineage>
</organism>
<dbReference type="InterPro" id="IPR035418">
    <property type="entry name" value="AraC-bd_2"/>
</dbReference>
<gene>
    <name evidence="1" type="ORF">RG298_002729</name>
</gene>
<dbReference type="SUPFAM" id="SSF46689">
    <property type="entry name" value="Homeodomain-like"/>
    <property type="match status" value="2"/>
</dbReference>
<name>A0AAI9DD99_PROST</name>
<dbReference type="PANTHER" id="PTHR46796:SF12">
    <property type="entry name" value="HTH-TYPE DNA-BINDING TRANSCRIPTIONAL ACTIVATOR EUTR"/>
    <property type="match status" value="1"/>
</dbReference>
<dbReference type="InterPro" id="IPR018062">
    <property type="entry name" value="HTH_AraC-typ_CS"/>
</dbReference>
<dbReference type="PROSITE" id="PS01124">
    <property type="entry name" value="HTH_ARAC_FAMILY_2"/>
    <property type="match status" value="1"/>
</dbReference>
<evidence type="ECO:0000313" key="1">
    <source>
        <dbReference type="EMBL" id="EMJ5134984.1"/>
    </source>
</evidence>
<reference evidence="1" key="1">
    <citation type="submission" date="2024-02" db="EMBL/GenBank/DDBJ databases">
        <authorList>
            <consortium name="Clinical and Environmental Microbiology Branch: Whole genome sequencing antimicrobial resistance pathogens in the healthcare setting"/>
        </authorList>
    </citation>
    <scope>NUCLEOTIDE SEQUENCE</scope>
    <source>
        <strain evidence="1">2021GO-0154</strain>
    </source>
</reference>
<dbReference type="InterPro" id="IPR009057">
    <property type="entry name" value="Homeodomain-like_sf"/>
</dbReference>
<proteinExistence type="predicted"/>
<dbReference type="GO" id="GO:0043565">
    <property type="term" value="F:sequence-specific DNA binding"/>
    <property type="evidence" value="ECO:0007669"/>
    <property type="project" value="InterPro"/>
</dbReference>
<dbReference type="InterPro" id="IPR018060">
    <property type="entry name" value="HTH_AraC"/>
</dbReference>
<dbReference type="AlphaFoldDB" id="A0AAI9DD99"/>
<dbReference type="Pfam" id="PF14525">
    <property type="entry name" value="AraC_binding_2"/>
    <property type="match status" value="1"/>
</dbReference>
<protein>
    <submittedName>
        <fullName evidence="1">AraC family transcriptional regulator</fullName>
    </submittedName>
</protein>